<dbReference type="EMBL" id="JARKIE010000108">
    <property type="protein sequence ID" value="KAJ7683470.1"/>
    <property type="molecule type" value="Genomic_DNA"/>
</dbReference>
<proteinExistence type="predicted"/>
<dbReference type="AlphaFoldDB" id="A0AAD7D7U0"/>
<dbReference type="CDD" id="cd21037">
    <property type="entry name" value="MLKL_NTD"/>
    <property type="match status" value="1"/>
</dbReference>
<dbReference type="InterPro" id="IPR036537">
    <property type="entry name" value="Adaptor_Cbl_N_dom_sf"/>
</dbReference>
<gene>
    <name evidence="1" type="ORF">B0H17DRAFT_1333306</name>
</gene>
<comment type="caution">
    <text evidence="1">The sequence shown here is derived from an EMBL/GenBank/DDBJ whole genome shotgun (WGS) entry which is preliminary data.</text>
</comment>
<dbReference type="GO" id="GO:0007166">
    <property type="term" value="P:cell surface receptor signaling pathway"/>
    <property type="evidence" value="ECO:0007669"/>
    <property type="project" value="InterPro"/>
</dbReference>
<dbReference type="Proteomes" id="UP001221757">
    <property type="component" value="Unassembled WGS sequence"/>
</dbReference>
<accession>A0AAD7D7U0</accession>
<dbReference type="Gene3D" id="1.20.930.20">
    <property type="entry name" value="Adaptor protein Cbl, N-terminal domain"/>
    <property type="match status" value="1"/>
</dbReference>
<protein>
    <submittedName>
        <fullName evidence="1">Uncharacterized protein</fullName>
    </submittedName>
</protein>
<keyword evidence="2" id="KW-1185">Reference proteome</keyword>
<evidence type="ECO:0000313" key="2">
    <source>
        <dbReference type="Proteomes" id="UP001221757"/>
    </source>
</evidence>
<reference evidence="1" key="1">
    <citation type="submission" date="2023-03" db="EMBL/GenBank/DDBJ databases">
        <title>Massive genome expansion in bonnet fungi (Mycena s.s.) driven by repeated elements and novel gene families across ecological guilds.</title>
        <authorList>
            <consortium name="Lawrence Berkeley National Laboratory"/>
            <person name="Harder C.B."/>
            <person name="Miyauchi S."/>
            <person name="Viragh M."/>
            <person name="Kuo A."/>
            <person name="Thoen E."/>
            <person name="Andreopoulos B."/>
            <person name="Lu D."/>
            <person name="Skrede I."/>
            <person name="Drula E."/>
            <person name="Henrissat B."/>
            <person name="Morin E."/>
            <person name="Kohler A."/>
            <person name="Barry K."/>
            <person name="LaButti K."/>
            <person name="Morin E."/>
            <person name="Salamov A."/>
            <person name="Lipzen A."/>
            <person name="Mereny Z."/>
            <person name="Hegedus B."/>
            <person name="Baldrian P."/>
            <person name="Stursova M."/>
            <person name="Weitz H."/>
            <person name="Taylor A."/>
            <person name="Grigoriev I.V."/>
            <person name="Nagy L.G."/>
            <person name="Martin F."/>
            <person name="Kauserud H."/>
        </authorList>
    </citation>
    <scope>NUCLEOTIDE SEQUENCE</scope>
    <source>
        <strain evidence="1">CBHHK067</strain>
    </source>
</reference>
<organism evidence="1 2">
    <name type="scientific">Mycena rosella</name>
    <name type="common">Pink bonnet</name>
    <name type="synonym">Agaricus rosellus</name>
    <dbReference type="NCBI Taxonomy" id="1033263"/>
    <lineage>
        <taxon>Eukaryota</taxon>
        <taxon>Fungi</taxon>
        <taxon>Dikarya</taxon>
        <taxon>Basidiomycota</taxon>
        <taxon>Agaricomycotina</taxon>
        <taxon>Agaricomycetes</taxon>
        <taxon>Agaricomycetidae</taxon>
        <taxon>Agaricales</taxon>
        <taxon>Marasmiineae</taxon>
        <taxon>Mycenaceae</taxon>
        <taxon>Mycena</taxon>
    </lineage>
</organism>
<name>A0AAD7D7U0_MYCRO</name>
<sequence length="287" mass="31448">MERRVPVLLRGRSRIRHFAKKCFHRLKAGATTSDGANCHDLLCTSLTALRTSADAFPPLKGVVGAVTSVLEISQRVTHSKKDAEELARHAVTILEMLADVIGESHSTSIPGPMLASIRRFQGTLEEIQETMNRLGNHSRIWRLTHLNRNEGALRKFHKRLDDAFQEFTIGSAIRSEACTYAVQTQLTTASAISITFHKEQVTLLRGGILLHALFFLAIPRLATPATDTRAGGSQRCPAHFDEMGLSILRLTGSCLISTVFGASNEPQLCKAWQSGGGEDAFARGYSL</sequence>
<evidence type="ECO:0000313" key="1">
    <source>
        <dbReference type="EMBL" id="KAJ7683470.1"/>
    </source>
</evidence>
<dbReference type="InterPro" id="IPR059179">
    <property type="entry name" value="MLKL-like_MCAfunc"/>
</dbReference>